<dbReference type="Proteomes" id="UP000012019">
    <property type="component" value="Unassembled WGS sequence"/>
</dbReference>
<accession>M7NZS7</accession>
<evidence type="ECO:0000313" key="2">
    <source>
        <dbReference type="EMBL" id="EMR12727.1"/>
    </source>
</evidence>
<dbReference type="PATRIC" id="fig|1286106.3.peg.1789"/>
<comment type="caution">
    <text evidence="2">The sequence shown here is derived from an EMBL/GenBank/DDBJ whole genome shotgun (WGS) entry which is preliminary data.</text>
</comment>
<evidence type="ECO:0000256" key="1">
    <source>
        <dbReference type="SAM" id="SignalP"/>
    </source>
</evidence>
<protein>
    <submittedName>
        <fullName evidence="2">Uncharacterized protein</fullName>
    </submittedName>
</protein>
<organism evidence="2 3">
    <name type="scientific">Methylophaga lonarensis MPL</name>
    <dbReference type="NCBI Taxonomy" id="1286106"/>
    <lineage>
        <taxon>Bacteria</taxon>
        <taxon>Pseudomonadati</taxon>
        <taxon>Pseudomonadota</taxon>
        <taxon>Gammaproteobacteria</taxon>
        <taxon>Thiotrichales</taxon>
        <taxon>Piscirickettsiaceae</taxon>
        <taxon>Methylophaga</taxon>
    </lineage>
</organism>
<dbReference type="EMBL" id="APHR01000045">
    <property type="protein sequence ID" value="EMR12727.1"/>
    <property type="molecule type" value="Genomic_DNA"/>
</dbReference>
<dbReference type="OrthoDB" id="9793561at2"/>
<feature type="chain" id="PRO_5004082813" evidence="1">
    <location>
        <begin position="25"/>
        <end position="251"/>
    </location>
</feature>
<dbReference type="InterPro" id="IPR010239">
    <property type="entry name" value="CHP02001"/>
</dbReference>
<dbReference type="eggNOG" id="ENOG50339CR">
    <property type="taxonomic scope" value="Bacteria"/>
</dbReference>
<keyword evidence="1" id="KW-0732">Signal</keyword>
<keyword evidence="3" id="KW-1185">Reference proteome</keyword>
<reference evidence="2 3" key="1">
    <citation type="journal article" date="2013" name="Genome Announc.">
        <title>Draft Genome Sequence of Methylophaga lonarensis MPLT, a Haloalkaliphilic (Non-Methane-Utilizing) Methylotroph.</title>
        <authorList>
            <person name="Shetty S.A."/>
            <person name="Marathe N.P."/>
            <person name="Munot H."/>
            <person name="Antony C.P."/>
            <person name="Dhotre D.P."/>
            <person name="Murrell J.C."/>
            <person name="Shouche Y.S."/>
        </authorList>
    </citation>
    <scope>NUCLEOTIDE SEQUENCE [LARGE SCALE GENOMIC DNA]</scope>
    <source>
        <strain evidence="2 3">MPL</strain>
    </source>
</reference>
<dbReference type="STRING" id="1286106.MPL1_08913"/>
<sequence length="251" mass="27815">MQLKKLSAALCAVSSLFVAGTAAAWESENGQHATSATVELYSDYVFRGFSLSDNKPAIQGSFDYEHASGFYTGIWGTNNASYISSGEIGVYGGFANEIMDTGIEYDVGVWRYIFPGASDLNNNEVYGALGYSYFTFSYAYAKNFEGNSETAHYYNIAFDYELPFFGGVDFTAAYGYQDFSSSLKRVIFEDESSVGGYSDYYIALTKEFVGFDWTLAYTGVDSNGRKYARSDYWGKSSLAKDKFILSLSKTF</sequence>
<gene>
    <name evidence="2" type="ORF">MPL1_08913</name>
</gene>
<dbReference type="RefSeq" id="WP_009726757.1">
    <property type="nucleotide sequence ID" value="NZ_APHR01000045.1"/>
</dbReference>
<dbReference type="NCBIfam" id="TIGR02001">
    <property type="entry name" value="gcw_chp"/>
    <property type="match status" value="1"/>
</dbReference>
<proteinExistence type="predicted"/>
<dbReference type="AlphaFoldDB" id="M7NZS7"/>
<name>M7NZS7_9GAMM</name>
<feature type="signal peptide" evidence="1">
    <location>
        <begin position="1"/>
        <end position="24"/>
    </location>
</feature>
<evidence type="ECO:0000313" key="3">
    <source>
        <dbReference type="Proteomes" id="UP000012019"/>
    </source>
</evidence>
<dbReference type="Pfam" id="PF09694">
    <property type="entry name" value="Gcw_chp"/>
    <property type="match status" value="1"/>
</dbReference>